<accession>A0ABS2M5S9</accession>
<comment type="caution">
    <text evidence="3">The sequence shown here is derived from an EMBL/GenBank/DDBJ whole genome shotgun (WGS) entry which is preliminary data.</text>
</comment>
<feature type="transmembrane region" description="Helical" evidence="2">
    <location>
        <begin position="20"/>
        <end position="40"/>
    </location>
</feature>
<name>A0ABS2M5S9_9ACTN</name>
<reference evidence="3 4" key="1">
    <citation type="submission" date="2021-01" db="EMBL/GenBank/DDBJ databases">
        <title>Sequencing the genomes of 1000 actinobacteria strains.</title>
        <authorList>
            <person name="Klenk H.-P."/>
        </authorList>
    </citation>
    <scope>NUCLEOTIDE SEQUENCE [LARGE SCALE GENOMIC DNA]</scope>
    <source>
        <strain evidence="3 4">DSM 18239</strain>
    </source>
</reference>
<keyword evidence="2" id="KW-0472">Membrane</keyword>
<keyword evidence="4" id="KW-1185">Reference proteome</keyword>
<evidence type="ECO:0000256" key="1">
    <source>
        <dbReference type="SAM" id="MobiDB-lite"/>
    </source>
</evidence>
<evidence type="ECO:0000313" key="3">
    <source>
        <dbReference type="EMBL" id="MBM7506556.1"/>
    </source>
</evidence>
<feature type="compositionally biased region" description="Basic and acidic residues" evidence="1">
    <location>
        <begin position="46"/>
        <end position="55"/>
    </location>
</feature>
<evidence type="ECO:0000313" key="4">
    <source>
        <dbReference type="Proteomes" id="UP000732378"/>
    </source>
</evidence>
<sequence>MPSTPHPSRATTRRPVLGSVLVPVAVSLMVAAVLVVPGLVSPGDATEDRTRDLDRSAAGSKSWDTMKTYKRAKLQACRPPSSNGYAHLLVRMKNKHNTSERRAEVWVKDAAAGPMWTSSAHSGWTRAGRRKVFARFSGTGDLAKQKVRVKMRTHNGAKKFTYFNWSRVPVC</sequence>
<keyword evidence="2" id="KW-0812">Transmembrane</keyword>
<dbReference type="Proteomes" id="UP000732378">
    <property type="component" value="Unassembled WGS sequence"/>
</dbReference>
<evidence type="ECO:0008006" key="5">
    <source>
        <dbReference type="Google" id="ProtNLM"/>
    </source>
</evidence>
<dbReference type="EMBL" id="JAFBBZ010000001">
    <property type="protein sequence ID" value="MBM7506556.1"/>
    <property type="molecule type" value="Genomic_DNA"/>
</dbReference>
<dbReference type="RefSeq" id="WP_193669310.1">
    <property type="nucleotide sequence ID" value="NZ_JACDTV010000008.1"/>
</dbReference>
<organism evidence="3 4">
    <name type="scientific">Nocardioides salarius</name>
    <dbReference type="NCBI Taxonomy" id="374513"/>
    <lineage>
        <taxon>Bacteria</taxon>
        <taxon>Bacillati</taxon>
        <taxon>Actinomycetota</taxon>
        <taxon>Actinomycetes</taxon>
        <taxon>Propionibacteriales</taxon>
        <taxon>Nocardioidaceae</taxon>
        <taxon>Nocardioides</taxon>
    </lineage>
</organism>
<keyword evidence="2" id="KW-1133">Transmembrane helix</keyword>
<protein>
    <recommendedName>
        <fullName evidence="5">Secreted protein</fullName>
    </recommendedName>
</protein>
<evidence type="ECO:0000256" key="2">
    <source>
        <dbReference type="SAM" id="Phobius"/>
    </source>
</evidence>
<gene>
    <name evidence="3" type="ORF">JOE61_000370</name>
</gene>
<proteinExistence type="predicted"/>
<feature type="region of interest" description="Disordered" evidence="1">
    <location>
        <begin position="41"/>
        <end position="60"/>
    </location>
</feature>